<dbReference type="CDD" id="cd23799">
    <property type="entry name" value="UBCc_UBE2J"/>
    <property type="match status" value="1"/>
</dbReference>
<feature type="domain" description="UBC core" evidence="3">
    <location>
        <begin position="10"/>
        <end position="159"/>
    </location>
</feature>
<organism evidence="4 5">
    <name type="scientific">Paratrimastix pyriformis</name>
    <dbReference type="NCBI Taxonomy" id="342808"/>
    <lineage>
        <taxon>Eukaryota</taxon>
        <taxon>Metamonada</taxon>
        <taxon>Preaxostyla</taxon>
        <taxon>Paratrimastigidae</taxon>
        <taxon>Paratrimastix</taxon>
    </lineage>
</organism>
<comment type="caution">
    <text evidence="4">The sequence shown here is derived from an EMBL/GenBank/DDBJ whole genome shotgun (WGS) entry which is preliminary data.</text>
</comment>
<dbReference type="SMART" id="SM00212">
    <property type="entry name" value="UBCc"/>
    <property type="match status" value="1"/>
</dbReference>
<keyword evidence="2" id="KW-1133">Transmembrane helix</keyword>
<feature type="transmembrane region" description="Helical" evidence="2">
    <location>
        <begin position="330"/>
        <end position="352"/>
    </location>
</feature>
<proteinExistence type="predicted"/>
<evidence type="ECO:0000313" key="4">
    <source>
        <dbReference type="EMBL" id="KAJ4458845.1"/>
    </source>
</evidence>
<evidence type="ECO:0000256" key="2">
    <source>
        <dbReference type="SAM" id="Phobius"/>
    </source>
</evidence>
<name>A0ABQ8UHY7_9EUKA</name>
<dbReference type="InterPro" id="IPR016135">
    <property type="entry name" value="UBQ-conjugating_enzyme/RWD"/>
</dbReference>
<accession>A0ABQ8UHY7</accession>
<feature type="compositionally biased region" description="Pro residues" evidence="1">
    <location>
        <begin position="279"/>
        <end position="291"/>
    </location>
</feature>
<evidence type="ECO:0000259" key="3">
    <source>
        <dbReference type="PROSITE" id="PS50127"/>
    </source>
</evidence>
<gene>
    <name evidence="4" type="ORF">PAPYR_5372</name>
</gene>
<feature type="region of interest" description="Disordered" evidence="1">
    <location>
        <begin position="159"/>
        <end position="181"/>
    </location>
</feature>
<dbReference type="Pfam" id="PF00179">
    <property type="entry name" value="UQ_con"/>
    <property type="match status" value="1"/>
</dbReference>
<feature type="compositionally biased region" description="Low complexity" evidence="1">
    <location>
        <begin position="220"/>
        <end position="262"/>
    </location>
</feature>
<dbReference type="PROSITE" id="PS50127">
    <property type="entry name" value="UBC_2"/>
    <property type="match status" value="1"/>
</dbReference>
<dbReference type="InterPro" id="IPR050113">
    <property type="entry name" value="Ub_conjugating_enzyme"/>
</dbReference>
<dbReference type="InterPro" id="IPR000608">
    <property type="entry name" value="UBC"/>
</dbReference>
<reference evidence="4" key="1">
    <citation type="journal article" date="2022" name="bioRxiv">
        <title>Genomics of Preaxostyla Flagellates Illuminates Evolutionary Transitions and the Path Towards Mitochondrial Loss.</title>
        <authorList>
            <person name="Novak L.V.F."/>
            <person name="Treitli S.C."/>
            <person name="Pyrih J."/>
            <person name="Halakuc P."/>
            <person name="Pipaliya S.V."/>
            <person name="Vacek V."/>
            <person name="Brzon O."/>
            <person name="Soukal P."/>
            <person name="Eme L."/>
            <person name="Dacks J.B."/>
            <person name="Karnkowska A."/>
            <person name="Elias M."/>
            <person name="Hampl V."/>
        </authorList>
    </citation>
    <scope>NUCLEOTIDE SEQUENCE</scope>
    <source>
        <strain evidence="4">RCP-MX</strain>
    </source>
</reference>
<keyword evidence="2" id="KW-0472">Membrane</keyword>
<feature type="region of interest" description="Disordered" evidence="1">
    <location>
        <begin position="220"/>
        <end position="295"/>
    </location>
</feature>
<dbReference type="EMBL" id="JAPMOS010000025">
    <property type="protein sequence ID" value="KAJ4458845.1"/>
    <property type="molecule type" value="Genomic_DNA"/>
</dbReference>
<protein>
    <submittedName>
        <fullName evidence="4">Ubiquitin-conjugating enzyme E2 J1</fullName>
    </submittedName>
</protein>
<dbReference type="SUPFAM" id="SSF54495">
    <property type="entry name" value="UBC-like"/>
    <property type="match status" value="1"/>
</dbReference>
<feature type="compositionally biased region" description="Low complexity" evidence="1">
    <location>
        <begin position="169"/>
        <end position="181"/>
    </location>
</feature>
<keyword evidence="2" id="KW-0812">Transmembrane</keyword>
<dbReference type="Proteomes" id="UP001141327">
    <property type="component" value="Unassembled WGS sequence"/>
</dbReference>
<evidence type="ECO:0000256" key="1">
    <source>
        <dbReference type="SAM" id="MobiDB-lite"/>
    </source>
</evidence>
<evidence type="ECO:0000313" key="5">
    <source>
        <dbReference type="Proteomes" id="UP001141327"/>
    </source>
</evidence>
<sequence length="355" mass="36865">MDKRWNVNNPAIKRILQEARELAKDDSNTMWAAPLEDDIFEWHFTIRGPPDSEFSDGLYHGRILLPSQYPFAPPDLIFLTPNGRFEVGKKICLSLTAFHPESWRPGWGIRSILCALISFLPTPGEGAVGAIDFPADVRRRLALESQAYTCPVCNVDHHTYGPPPPPPSSSATTTTTTTTATPAAATTTCIVAPTPTTTTATTAVPPVLSTTVPVATATEATPPAASASPSGHSSPSAAALSPPGGASSPASSTARSPLEEPLVPQPPTPEPATDSLGAPPAPAPAPGPSSPPEAVLTRRAGAPTQALPPPAVVPGGAAAARDEPVIPAGVLFAVPVACSVLFLILLVSWVYLRLY</sequence>
<dbReference type="Gene3D" id="3.10.110.10">
    <property type="entry name" value="Ubiquitin Conjugating Enzyme"/>
    <property type="match status" value="1"/>
</dbReference>
<dbReference type="PANTHER" id="PTHR24067">
    <property type="entry name" value="UBIQUITIN-CONJUGATING ENZYME E2"/>
    <property type="match status" value="1"/>
</dbReference>
<keyword evidence="5" id="KW-1185">Reference proteome</keyword>